<dbReference type="CDD" id="cd03465">
    <property type="entry name" value="URO-D_like"/>
    <property type="match status" value="1"/>
</dbReference>
<reference evidence="2" key="1">
    <citation type="submission" date="2022-04" db="EMBL/GenBank/DDBJ databases">
        <title>Desulfatitalea alkaliphila sp. nov., a novel anaerobic sulfate-reducing bacterium isolated from terrestrial mud volcano, Taman Peninsula, Russia.</title>
        <authorList>
            <person name="Khomyakova M.A."/>
            <person name="Merkel A.Y."/>
            <person name="Slobodkin A.I."/>
        </authorList>
    </citation>
    <scope>NUCLEOTIDE SEQUENCE</scope>
    <source>
        <strain evidence="2">M08but</strain>
    </source>
</reference>
<dbReference type="InterPro" id="IPR052024">
    <property type="entry name" value="Methanogen_methyltrans"/>
</dbReference>
<organism evidence="2 3">
    <name type="scientific">Desulfatitalea alkaliphila</name>
    <dbReference type="NCBI Taxonomy" id="2929485"/>
    <lineage>
        <taxon>Bacteria</taxon>
        <taxon>Pseudomonadati</taxon>
        <taxon>Thermodesulfobacteriota</taxon>
        <taxon>Desulfobacteria</taxon>
        <taxon>Desulfobacterales</taxon>
        <taxon>Desulfosarcinaceae</taxon>
        <taxon>Desulfatitalea</taxon>
    </lineage>
</organism>
<protein>
    <submittedName>
        <fullName evidence="2">Uroporphyrinogen decarboxylase family protein</fullName>
    </submittedName>
</protein>
<dbReference type="InterPro" id="IPR000257">
    <property type="entry name" value="Uroporphyrinogen_deCOase"/>
</dbReference>
<evidence type="ECO:0000313" key="3">
    <source>
        <dbReference type="Proteomes" id="UP001165427"/>
    </source>
</evidence>
<evidence type="ECO:0000259" key="1">
    <source>
        <dbReference type="Pfam" id="PF01208"/>
    </source>
</evidence>
<dbReference type="RefSeq" id="WP_246904556.1">
    <property type="nucleotide sequence ID" value="NZ_JALJRB010000006.1"/>
</dbReference>
<dbReference type="InterPro" id="IPR038071">
    <property type="entry name" value="UROD/MetE-like_sf"/>
</dbReference>
<name>A0AA41UKF1_9BACT</name>
<dbReference type="PANTHER" id="PTHR47099">
    <property type="entry name" value="METHYLCOBAMIDE:COM METHYLTRANSFERASE MTBA"/>
    <property type="match status" value="1"/>
</dbReference>
<sequence length="350" mass="37597">MSEREPMTAMQRVLTALSHQEPDRVPFFLLNALHGARALGLSIRDYFAAAETVVEGQVRMQARYGHDCLFGFFYAPVEVEAWGGEVVFVPDGPPNSGEPPIRKAEEIRALAPPRIDEHPCLTRVLAAIAGMKARVGDTVPIIGVVVSPFSVPVMQMGFEAYLQLLAADRTLFDRLMAVNEAFCVAWADAQLRAGATTICYFDPVSSPTIVPRDLYLETGYPVACRTLKQIKGPTATHFASGRCLSIVDDVALTGTGAVGVSADEDLAELKDTCRGRLTVIGNLNGIAMRRWDAAQAETAVKAAISAAGAGGGFVLSDNHGEIPWQVPETVLDAVAEAVRQWGRYPLAVSS</sequence>
<dbReference type="GO" id="GO:0004853">
    <property type="term" value="F:uroporphyrinogen decarboxylase activity"/>
    <property type="evidence" value="ECO:0007669"/>
    <property type="project" value="InterPro"/>
</dbReference>
<comment type="caution">
    <text evidence="2">The sequence shown here is derived from an EMBL/GenBank/DDBJ whole genome shotgun (WGS) entry which is preliminary data.</text>
</comment>
<dbReference type="Gene3D" id="3.20.20.210">
    <property type="match status" value="1"/>
</dbReference>
<feature type="domain" description="Uroporphyrinogen decarboxylase (URO-D)" evidence="1">
    <location>
        <begin position="9"/>
        <end position="341"/>
    </location>
</feature>
<dbReference type="EMBL" id="JALJRB010000006">
    <property type="protein sequence ID" value="MCJ8500371.1"/>
    <property type="molecule type" value="Genomic_DNA"/>
</dbReference>
<dbReference type="Pfam" id="PF01208">
    <property type="entry name" value="URO-D"/>
    <property type="match status" value="1"/>
</dbReference>
<dbReference type="AlphaFoldDB" id="A0AA41UKF1"/>
<dbReference type="GO" id="GO:0006779">
    <property type="term" value="P:porphyrin-containing compound biosynthetic process"/>
    <property type="evidence" value="ECO:0007669"/>
    <property type="project" value="InterPro"/>
</dbReference>
<gene>
    <name evidence="2" type="ORF">MRX98_07265</name>
</gene>
<keyword evidence="3" id="KW-1185">Reference proteome</keyword>
<dbReference type="SUPFAM" id="SSF51726">
    <property type="entry name" value="UROD/MetE-like"/>
    <property type="match status" value="1"/>
</dbReference>
<accession>A0AA41UKF1</accession>
<proteinExistence type="predicted"/>
<evidence type="ECO:0000313" key="2">
    <source>
        <dbReference type="EMBL" id="MCJ8500371.1"/>
    </source>
</evidence>
<dbReference type="PANTHER" id="PTHR47099:SF1">
    <property type="entry name" value="METHYLCOBAMIDE:COM METHYLTRANSFERASE MTBA"/>
    <property type="match status" value="1"/>
</dbReference>
<dbReference type="Proteomes" id="UP001165427">
    <property type="component" value="Unassembled WGS sequence"/>
</dbReference>